<dbReference type="AlphaFoldDB" id="A0AA43QY36"/>
<gene>
    <name evidence="1" type="ORF">OHK93_005316</name>
</gene>
<dbReference type="InterPro" id="IPR038883">
    <property type="entry name" value="AN11006-like"/>
</dbReference>
<reference evidence="1" key="1">
    <citation type="journal article" date="2023" name="Genome Biol. Evol.">
        <title>First Whole Genome Sequence and Flow Cytometry Genome Size Data for the Lichen-Forming Fungus Ramalina farinacea (Ascomycota).</title>
        <authorList>
            <person name="Llewellyn T."/>
            <person name="Mian S."/>
            <person name="Hill R."/>
            <person name="Leitch I.J."/>
            <person name="Gaya E."/>
        </authorList>
    </citation>
    <scope>NUCLEOTIDE SEQUENCE</scope>
    <source>
        <strain evidence="1">LIQ254RAFAR</strain>
    </source>
</reference>
<proteinExistence type="predicted"/>
<dbReference type="PANTHER" id="PTHR42085">
    <property type="entry name" value="F-BOX DOMAIN-CONTAINING PROTEIN"/>
    <property type="match status" value="1"/>
</dbReference>
<dbReference type="Proteomes" id="UP001161017">
    <property type="component" value="Unassembled WGS sequence"/>
</dbReference>
<evidence type="ECO:0000313" key="2">
    <source>
        <dbReference type="Proteomes" id="UP001161017"/>
    </source>
</evidence>
<dbReference type="PANTHER" id="PTHR42085:SF1">
    <property type="entry name" value="F-BOX DOMAIN-CONTAINING PROTEIN"/>
    <property type="match status" value="1"/>
</dbReference>
<sequence>MNTFAQKIMALFKGSQAADLTPQNTPAPSTITRNNHFFALPLELRTLIYEYYFSYEHPRIPGLSPPRQIKAPPTTDPPEKRKFQSILARKLPLLWSNKAILHEALPVLYRCHTFRVHVPYNKRYEGWERKGWFYGRPSRFCKRTSPSRLEEIETLKPVGRFITKLEIIEMATVFRGDWDESCIPGLRSLFHDFPNLRVLRLNVGIAHGSWYSDWPGKGGVLKEIWEGGLECLEVCLKHVGDEEKLFRENIAPANCWEKRLPVLVLGRGWLKVSVWVLRRSNLPKGCLDRLDGVTDQVV</sequence>
<name>A0AA43QY36_9LECA</name>
<comment type="caution">
    <text evidence="1">The sequence shown here is derived from an EMBL/GenBank/DDBJ whole genome shotgun (WGS) entry which is preliminary data.</text>
</comment>
<organism evidence="1 2">
    <name type="scientific">Ramalina farinacea</name>
    <dbReference type="NCBI Taxonomy" id="258253"/>
    <lineage>
        <taxon>Eukaryota</taxon>
        <taxon>Fungi</taxon>
        <taxon>Dikarya</taxon>
        <taxon>Ascomycota</taxon>
        <taxon>Pezizomycotina</taxon>
        <taxon>Lecanoromycetes</taxon>
        <taxon>OSLEUM clade</taxon>
        <taxon>Lecanoromycetidae</taxon>
        <taxon>Lecanorales</taxon>
        <taxon>Lecanorineae</taxon>
        <taxon>Ramalinaceae</taxon>
        <taxon>Ramalina</taxon>
    </lineage>
</organism>
<accession>A0AA43QY36</accession>
<protein>
    <submittedName>
        <fullName evidence="1">Uncharacterized protein</fullName>
    </submittedName>
</protein>
<keyword evidence="2" id="KW-1185">Reference proteome</keyword>
<evidence type="ECO:0000313" key="1">
    <source>
        <dbReference type="EMBL" id="MDI1493526.1"/>
    </source>
</evidence>
<dbReference type="EMBL" id="JAPUFD010000027">
    <property type="protein sequence ID" value="MDI1493526.1"/>
    <property type="molecule type" value="Genomic_DNA"/>
</dbReference>